<comment type="similarity">
    <text evidence="1">Belongs to the DeSI family.</text>
</comment>
<dbReference type="PROSITE" id="PS51858">
    <property type="entry name" value="PPPDE"/>
    <property type="match status" value="1"/>
</dbReference>
<dbReference type="InterPro" id="IPR008580">
    <property type="entry name" value="PPPDE_dom"/>
</dbReference>
<dbReference type="Proteomes" id="UP001178507">
    <property type="component" value="Unassembled WGS sequence"/>
</dbReference>
<feature type="domain" description="WWE" evidence="4">
    <location>
        <begin position="1"/>
        <end position="68"/>
    </location>
</feature>
<dbReference type="Pfam" id="PF02825">
    <property type="entry name" value="WWE"/>
    <property type="match status" value="1"/>
</dbReference>
<evidence type="ECO:0000313" key="7">
    <source>
        <dbReference type="Proteomes" id="UP001178507"/>
    </source>
</evidence>
<dbReference type="AlphaFoldDB" id="A0AA36IAZ8"/>
<dbReference type="SUPFAM" id="SSF117839">
    <property type="entry name" value="WWE domain"/>
    <property type="match status" value="2"/>
</dbReference>
<protein>
    <recommendedName>
        <fullName evidence="8">PPPDE domain-containing protein</fullName>
    </recommendedName>
</protein>
<dbReference type="SMART" id="SM01179">
    <property type="entry name" value="DUF862"/>
    <property type="match status" value="1"/>
</dbReference>
<proteinExistence type="inferred from homology"/>
<evidence type="ECO:0008006" key="8">
    <source>
        <dbReference type="Google" id="ProtNLM"/>
    </source>
</evidence>
<feature type="domain" description="PPPDE" evidence="5">
    <location>
        <begin position="344"/>
        <end position="489"/>
    </location>
</feature>
<accession>A0AA36IAZ8</accession>
<evidence type="ECO:0000256" key="3">
    <source>
        <dbReference type="ARBA" id="ARBA00022801"/>
    </source>
</evidence>
<dbReference type="GO" id="GO:0008233">
    <property type="term" value="F:peptidase activity"/>
    <property type="evidence" value="ECO:0007669"/>
    <property type="project" value="UniProtKB-KW"/>
</dbReference>
<dbReference type="Pfam" id="PF05903">
    <property type="entry name" value="Peptidase_C97"/>
    <property type="match status" value="1"/>
</dbReference>
<keyword evidence="3" id="KW-0378">Hydrolase</keyword>
<comment type="caution">
    <text evidence="6">The sequence shown here is derived from an EMBL/GenBank/DDBJ whole genome shotgun (WGS) entry which is preliminary data.</text>
</comment>
<dbReference type="Gene3D" id="3.90.1720.30">
    <property type="entry name" value="PPPDE domains"/>
    <property type="match status" value="1"/>
</dbReference>
<dbReference type="PANTHER" id="PTHR12378:SF7">
    <property type="entry name" value="DESUMOYLATING ISOPEPTIDASE 1"/>
    <property type="match status" value="1"/>
</dbReference>
<sequence length="598" mass="67263">MPSDGVWEVKLGSKWAPLEPEEVALLDRLLHSHPKVGRLQRRGQEYEFDAEKMTQTNLATGKARVLRRSGLSGPSGPSPIAEDRANANEDAKEAQVVQVWLAGDWKQLAPAESLQIVSKKEAGGQEFSIRARGVEYHIDLRHMTQTNLSTKRTRTIRIVDSAAEQDMDFDNFRSAFKERAADGKLTKEVLVRGWRKKWPDSEDLQLLELTAAAVAKEMDLRGSGAVDMTCWNHFWALQRDHASYHAAMEVNQQFTAALKKDSQVLGRMQMHFETAVTDSGGAHGLTSGGLLKACERLVSSPQGVLEKQWAKELLQHAAGEEVLEEDEVLSYCDFLNVMFGRKRYKVYLWMYDISDGFAARWSWLLLGQSFKGIWHTGVVVEWPDRSSEFWFGGKIFESKPGTTPFGEPMEKRFLGHTYKKRTETWEFLTRHCASEFTRENYDVLTHNCNHFSEKLSMFLRNEHIPDEVLKQPDMVMQTITARALRPVLNRWLGGFDAQEGRATDGGEAAQRLWESISPKSIIEFVQENGRPLLGEVTDVQADFCEVDCLDLLQQAKVPSTVPRSSVTQMLRAGLPLAAAASVSRMQSSSACPGICPLG</sequence>
<evidence type="ECO:0000256" key="2">
    <source>
        <dbReference type="ARBA" id="ARBA00022670"/>
    </source>
</evidence>
<name>A0AA36IAZ8_9DINO</name>
<evidence type="ECO:0000259" key="4">
    <source>
        <dbReference type="PROSITE" id="PS50918"/>
    </source>
</evidence>
<dbReference type="PROSITE" id="PS50918">
    <property type="entry name" value="WWE"/>
    <property type="match status" value="1"/>
</dbReference>
<reference evidence="6" key="1">
    <citation type="submission" date="2023-08" db="EMBL/GenBank/DDBJ databases">
        <authorList>
            <person name="Chen Y."/>
            <person name="Shah S."/>
            <person name="Dougan E. K."/>
            <person name="Thang M."/>
            <person name="Chan C."/>
        </authorList>
    </citation>
    <scope>NUCLEOTIDE SEQUENCE</scope>
</reference>
<dbReference type="PANTHER" id="PTHR12378">
    <property type="entry name" value="DESUMOYLATING ISOPEPTIDASE"/>
    <property type="match status" value="1"/>
</dbReference>
<organism evidence="6 7">
    <name type="scientific">Effrenium voratum</name>
    <dbReference type="NCBI Taxonomy" id="2562239"/>
    <lineage>
        <taxon>Eukaryota</taxon>
        <taxon>Sar</taxon>
        <taxon>Alveolata</taxon>
        <taxon>Dinophyceae</taxon>
        <taxon>Suessiales</taxon>
        <taxon>Symbiodiniaceae</taxon>
        <taxon>Effrenium</taxon>
    </lineage>
</organism>
<dbReference type="InterPro" id="IPR042266">
    <property type="entry name" value="PPPDE_sf"/>
</dbReference>
<keyword evidence="2" id="KW-0645">Protease</keyword>
<evidence type="ECO:0000256" key="1">
    <source>
        <dbReference type="ARBA" id="ARBA00008140"/>
    </source>
</evidence>
<dbReference type="GO" id="GO:0006508">
    <property type="term" value="P:proteolysis"/>
    <property type="evidence" value="ECO:0007669"/>
    <property type="project" value="UniProtKB-KW"/>
</dbReference>
<dbReference type="GO" id="GO:0070646">
    <property type="term" value="P:protein modification by small protein removal"/>
    <property type="evidence" value="ECO:0007669"/>
    <property type="project" value="TreeGrafter"/>
</dbReference>
<gene>
    <name evidence="6" type="ORF">EVOR1521_LOCUS11249</name>
</gene>
<dbReference type="Gene3D" id="3.30.720.50">
    <property type="match status" value="2"/>
</dbReference>
<evidence type="ECO:0000259" key="5">
    <source>
        <dbReference type="PROSITE" id="PS51858"/>
    </source>
</evidence>
<dbReference type="EMBL" id="CAUJNA010001112">
    <property type="protein sequence ID" value="CAJ1384366.1"/>
    <property type="molecule type" value="Genomic_DNA"/>
</dbReference>
<dbReference type="InterPro" id="IPR004170">
    <property type="entry name" value="WWE_dom"/>
</dbReference>
<dbReference type="InterPro" id="IPR037197">
    <property type="entry name" value="WWE_dom_sf"/>
</dbReference>
<keyword evidence="7" id="KW-1185">Reference proteome</keyword>
<evidence type="ECO:0000313" key="6">
    <source>
        <dbReference type="EMBL" id="CAJ1384366.1"/>
    </source>
</evidence>